<dbReference type="OrthoDB" id="642536at2759"/>
<gene>
    <name evidence="2" type="ORF">POTOM_034432</name>
</gene>
<name>A0A8X8CP17_POPTO</name>
<dbReference type="Proteomes" id="UP000886885">
    <property type="component" value="Chromosome 9D"/>
</dbReference>
<evidence type="ECO:0000259" key="1">
    <source>
        <dbReference type="Pfam" id="PF03478"/>
    </source>
</evidence>
<keyword evidence="3" id="KW-1185">Reference proteome</keyword>
<dbReference type="Pfam" id="PF03478">
    <property type="entry name" value="Beta-prop_KIB1-4"/>
    <property type="match status" value="1"/>
</dbReference>
<accession>A0A8X8CP17</accession>
<organism evidence="2 3">
    <name type="scientific">Populus tomentosa</name>
    <name type="common">Chinese white poplar</name>
    <dbReference type="NCBI Taxonomy" id="118781"/>
    <lineage>
        <taxon>Eukaryota</taxon>
        <taxon>Viridiplantae</taxon>
        <taxon>Streptophyta</taxon>
        <taxon>Embryophyta</taxon>
        <taxon>Tracheophyta</taxon>
        <taxon>Spermatophyta</taxon>
        <taxon>Magnoliopsida</taxon>
        <taxon>eudicotyledons</taxon>
        <taxon>Gunneridae</taxon>
        <taxon>Pentapetalae</taxon>
        <taxon>rosids</taxon>
        <taxon>fabids</taxon>
        <taxon>Malpighiales</taxon>
        <taxon>Salicaceae</taxon>
        <taxon>Saliceae</taxon>
        <taxon>Populus</taxon>
    </lineage>
</organism>
<evidence type="ECO:0000313" key="3">
    <source>
        <dbReference type="Proteomes" id="UP000886885"/>
    </source>
</evidence>
<dbReference type="PANTHER" id="PTHR33127:SF69">
    <property type="entry name" value="OS09G0340800 PROTEIN"/>
    <property type="match status" value="1"/>
</dbReference>
<sequence length="385" mass="44080">MNLKSFSFSLCQIHLSAAMGLKENKESKIKQVPLSNKEANSQNLWPDLPQQLLHLIARESTSFRNICYKGVTKSWRAESYRCSSRNPTPPWLQVFFHDNKGADKQPHIFNIAFKQMGFWYWKRCWDFDRYPKLHFLGSSHGILVAKGHDVWDPVGGSRWRLPPWDSRDPFICAFLSASPWQYTLKMECFVLVLTGISHPAFVFYQICGGWKKHAWIKADCTIVDPNCSNPSERRHFMRFTNAIGFKGKFYALSLQGTLAVIENIDSHLRITALGKKRAIPSDSSLHFRELMVESGEEVLLVFLISKASSNIVDSVEVYQLDVDDLTWIKMESLGDRTLFLGSNCCMSVSASKVGCKRDCVYYTHRSGDYGWWVYDLDKATISPAS</sequence>
<dbReference type="EMBL" id="JAAWWB010000018">
    <property type="protein sequence ID" value="KAG6761225.1"/>
    <property type="molecule type" value="Genomic_DNA"/>
</dbReference>
<comment type="caution">
    <text evidence="2">The sequence shown here is derived from an EMBL/GenBank/DDBJ whole genome shotgun (WGS) entry which is preliminary data.</text>
</comment>
<dbReference type="InterPro" id="IPR005174">
    <property type="entry name" value="KIB1-4_b-propeller"/>
</dbReference>
<evidence type="ECO:0000313" key="2">
    <source>
        <dbReference type="EMBL" id="KAG6761225.1"/>
    </source>
</evidence>
<reference evidence="2" key="1">
    <citation type="journal article" date="2020" name="bioRxiv">
        <title>Hybrid origin of Populus tomentosa Carr. identified through genome sequencing and phylogenomic analysis.</title>
        <authorList>
            <person name="An X."/>
            <person name="Gao K."/>
            <person name="Chen Z."/>
            <person name="Li J."/>
            <person name="Yang X."/>
            <person name="Yang X."/>
            <person name="Zhou J."/>
            <person name="Guo T."/>
            <person name="Zhao T."/>
            <person name="Huang S."/>
            <person name="Miao D."/>
            <person name="Khan W.U."/>
            <person name="Rao P."/>
            <person name="Ye M."/>
            <person name="Lei B."/>
            <person name="Liao W."/>
            <person name="Wang J."/>
            <person name="Ji L."/>
            <person name="Li Y."/>
            <person name="Guo B."/>
            <person name="Mustafa N.S."/>
            <person name="Li S."/>
            <person name="Yun Q."/>
            <person name="Keller S.R."/>
            <person name="Mao J."/>
            <person name="Zhang R."/>
            <person name="Strauss S.H."/>
        </authorList>
    </citation>
    <scope>NUCLEOTIDE SEQUENCE</scope>
    <source>
        <strain evidence="2">GM15</strain>
        <tissue evidence="2">Leaf</tissue>
    </source>
</reference>
<feature type="domain" description="KIB1-4 beta-propeller" evidence="1">
    <location>
        <begin position="131"/>
        <end position="374"/>
    </location>
</feature>
<protein>
    <recommendedName>
        <fullName evidence="1">KIB1-4 beta-propeller domain-containing protein</fullName>
    </recommendedName>
</protein>
<dbReference type="AlphaFoldDB" id="A0A8X8CP17"/>
<proteinExistence type="predicted"/>
<dbReference type="PANTHER" id="PTHR33127">
    <property type="entry name" value="TRANSMEMBRANE PROTEIN"/>
    <property type="match status" value="1"/>
</dbReference>